<feature type="non-terminal residue" evidence="1">
    <location>
        <position position="73"/>
    </location>
</feature>
<name>A0A6J5TCW0_9CAUD</name>
<accession>A0A6J5TCW0</accession>
<sequence>MKIELEFVRFALGGIVADENQKLLLKLEELIMSSITPVIQTLTARVHELKTSNDALTAASVEKDMKLADLQNQ</sequence>
<dbReference type="EMBL" id="LR797826">
    <property type="protein sequence ID" value="CAB4242128.1"/>
    <property type="molecule type" value="Genomic_DNA"/>
</dbReference>
<reference evidence="1" key="1">
    <citation type="submission" date="2020-05" db="EMBL/GenBank/DDBJ databases">
        <authorList>
            <person name="Chiriac C."/>
            <person name="Salcher M."/>
            <person name="Ghai R."/>
            <person name="Kavagutti S V."/>
        </authorList>
    </citation>
    <scope>NUCLEOTIDE SEQUENCE</scope>
</reference>
<gene>
    <name evidence="1" type="ORF">UFOVP83_1</name>
</gene>
<organism evidence="1">
    <name type="scientific">uncultured Caudovirales phage</name>
    <dbReference type="NCBI Taxonomy" id="2100421"/>
    <lineage>
        <taxon>Viruses</taxon>
        <taxon>Duplodnaviria</taxon>
        <taxon>Heunggongvirae</taxon>
        <taxon>Uroviricota</taxon>
        <taxon>Caudoviricetes</taxon>
        <taxon>Peduoviridae</taxon>
        <taxon>Maltschvirus</taxon>
        <taxon>Maltschvirus maltsch</taxon>
    </lineage>
</organism>
<protein>
    <submittedName>
        <fullName evidence="1">Uncharacterized protein</fullName>
    </submittedName>
</protein>
<proteinExistence type="predicted"/>
<evidence type="ECO:0000313" key="1">
    <source>
        <dbReference type="EMBL" id="CAB4242128.1"/>
    </source>
</evidence>